<protein>
    <submittedName>
        <fullName evidence="1">Uncharacterized protein</fullName>
    </submittedName>
</protein>
<dbReference type="RefSeq" id="WP_006345349.1">
    <property type="nucleotide sequence ID" value="NZ_CP029159.1"/>
</dbReference>
<reference evidence="1 2" key="1">
    <citation type="journal article" date="2012" name="J. Bacteriol.">
        <title>Draft genome of Streptomyces tsukubaensis NRRL 18488, the producer of the clinically important immunosuppressant tacrolimus (FK506).</title>
        <authorList>
            <person name="Barreiro C."/>
            <person name="Prieto C."/>
            <person name="Sola-Landa A."/>
            <person name="Solera E."/>
            <person name="Martinez-Castro M."/>
            <person name="Perez-Redondo R."/>
            <person name="Garcia-Estrada C."/>
            <person name="Aparicio J.F."/>
            <person name="Fernandez-Martinez L.T."/>
            <person name="Santos-Aberturas J."/>
            <person name="Salehi-Najafabadi Z."/>
            <person name="Rodriguez-Garcia A."/>
            <person name="Tauch A."/>
            <person name="Martin J.F."/>
        </authorList>
    </citation>
    <scope>NUCLEOTIDE SEQUENCE [LARGE SCALE GENOMIC DNA]</scope>
    <source>
        <strain evidence="2">DSM 42081 / NBRC 108919 / NRRL 18488 / 9993</strain>
    </source>
</reference>
<accession>I2N9U6</accession>
<dbReference type="AlphaFoldDB" id="I2N9U6"/>
<proteinExistence type="predicted"/>
<organism evidence="1 2">
    <name type="scientific">Streptomyces tsukubensis (strain DSM 42081 / NBRC 108919 / NRRL 18488 / 9993)</name>
    <dbReference type="NCBI Taxonomy" id="1114943"/>
    <lineage>
        <taxon>Bacteria</taxon>
        <taxon>Bacillati</taxon>
        <taxon>Actinomycetota</taxon>
        <taxon>Actinomycetes</taxon>
        <taxon>Kitasatosporales</taxon>
        <taxon>Streptomycetaceae</taxon>
        <taxon>Streptomyces</taxon>
    </lineage>
</organism>
<dbReference type="Proteomes" id="UP000005940">
    <property type="component" value="Chromosome"/>
</dbReference>
<sequence>MSLTLRSRWAATLATAALTALGVTAPGAAAQPQSGKSMDVQWANADPAVHPSIFGTLTIGGIYTCTEPAGTTVPVSFSALQLMPIAMPSGAGHLPCGPGVVDAPWSLTSFPTTDVHCGYVSVLTTFDGVLLPVDEFTV</sequence>
<name>I2N9U6_STRT9</name>
<keyword evidence="2" id="KW-1185">Reference proteome</keyword>
<gene>
    <name evidence="1" type="ORF">STSU_003970</name>
</gene>
<evidence type="ECO:0000313" key="1">
    <source>
        <dbReference type="EMBL" id="QKM66445.1"/>
    </source>
</evidence>
<dbReference type="EMBL" id="CP029159">
    <property type="protein sequence ID" value="QKM66445.1"/>
    <property type="molecule type" value="Genomic_DNA"/>
</dbReference>
<evidence type="ECO:0000313" key="2">
    <source>
        <dbReference type="Proteomes" id="UP000005940"/>
    </source>
</evidence>